<feature type="transmembrane region" description="Helical" evidence="1">
    <location>
        <begin position="145"/>
        <end position="170"/>
    </location>
</feature>
<sequence>MWKRLLLFNKTNMPNGRVCFSSCGVVFSAFFFFNCCVDCAVFKFDCPVGDNVTECKLIGANGGYVDRAVNVTYYNVTTKEFCGPYGCRIEQWHRELRFTGVVFEEVSVVCGGHRILGCVFPLPISSYVCEPCAFDRVVETFEENLGFVMLEHLIIGLLCWAVIMLLLLLFMQRCNKYCPAPESYPG</sequence>
<reference evidence="2" key="1">
    <citation type="submission" date="2024-05" db="EMBL/GenBank/DDBJ databases">
        <title>Avian Migration-Mediated Cross-Species Transmission and Recombination Shaping the Diversity of Gammacoronaviruses and Deltacoronaviruses.</title>
        <authorList>
            <person name="Han Y."/>
            <person name="Xu P."/>
            <person name="Xu Y."/>
            <person name="Wang Y."/>
            <person name="Hu J."/>
            <person name="Ma M."/>
            <person name="Li Z."/>
            <person name="Bo S."/>
            <person name="Zhao C."/>
            <person name="Ji L."/>
            <person name="Yuan Y."/>
            <person name="Zhao W."/>
            <person name="Wang J."/>
            <person name="Jin Q."/>
            <person name="Wu Z."/>
            <person name="He G."/>
        </authorList>
    </citation>
    <scope>NUCLEOTIDE SEQUENCE</scope>
    <source>
        <strain evidence="3">AvAp-GammaCoV/SH21-SH200</strain>
        <strain evidence="2">AvAz-GammaCoV/SH19-SH22</strain>
    </source>
</reference>
<evidence type="ECO:0000256" key="1">
    <source>
        <dbReference type="SAM" id="Phobius"/>
    </source>
</evidence>
<name>A0AB39AEE6_9GAMC</name>
<proteinExistence type="predicted"/>
<evidence type="ECO:0000313" key="3">
    <source>
        <dbReference type="EMBL" id="XDG24118.1"/>
    </source>
</evidence>
<accession>A0AB39AEE6</accession>
<organism evidence="2">
    <name type="scientific">Bird gammacoronavirus AnasCN24</name>
    <dbReference type="NCBI Taxonomy" id="3237959"/>
    <lineage>
        <taxon>Viruses</taxon>
        <taxon>Riboviria</taxon>
        <taxon>Orthornavirae</taxon>
        <taxon>Pisuviricota</taxon>
        <taxon>Pisoniviricetes</taxon>
        <taxon>Nidovirales</taxon>
        <taxon>Cornidovirineae</taxon>
        <taxon>Coronaviridae</taxon>
        <taxon>Orthocoronavirinae</taxon>
        <taxon>Gammacoronavirus</taxon>
    </lineage>
</organism>
<keyword evidence="1" id="KW-0472">Membrane</keyword>
<keyword evidence="1" id="KW-0812">Transmembrane</keyword>
<dbReference type="EMBL" id="PP845439">
    <property type="protein sequence ID" value="XDG24118.1"/>
    <property type="molecule type" value="Genomic_RNA"/>
</dbReference>
<dbReference type="EMBL" id="PP845436">
    <property type="protein sequence ID" value="XDG24079.1"/>
    <property type="molecule type" value="Genomic_RNA"/>
</dbReference>
<evidence type="ECO:0000313" key="2">
    <source>
        <dbReference type="EMBL" id="XDG24079.1"/>
    </source>
</evidence>
<keyword evidence="1" id="KW-1133">Transmembrane helix</keyword>
<protein>
    <submittedName>
        <fullName evidence="2">Uncharacterized protein</fullName>
    </submittedName>
</protein>